<protein>
    <submittedName>
        <fullName evidence="2">DNA-binding transcriptional regulator of glucitol operon</fullName>
    </submittedName>
</protein>
<evidence type="ECO:0000313" key="3">
    <source>
        <dbReference type="Proteomes" id="UP000192569"/>
    </source>
</evidence>
<keyword evidence="1" id="KW-0812">Transmembrane</keyword>
<dbReference type="OrthoDB" id="9096700at2"/>
<feature type="transmembrane region" description="Helical" evidence="1">
    <location>
        <begin position="6"/>
        <end position="25"/>
    </location>
</feature>
<keyword evidence="2" id="KW-0238">DNA-binding</keyword>
<keyword evidence="3" id="KW-1185">Reference proteome</keyword>
<dbReference type="AlphaFoldDB" id="A0A1W1VP69"/>
<gene>
    <name evidence="2" type="ORF">SAMN00808754_1162</name>
</gene>
<dbReference type="InterPro" id="IPR009693">
    <property type="entry name" value="Glucitol_operon_activator"/>
</dbReference>
<keyword evidence="1" id="KW-1133">Transmembrane helix</keyword>
<reference evidence="2 3" key="1">
    <citation type="submission" date="2017-04" db="EMBL/GenBank/DDBJ databases">
        <authorList>
            <person name="Afonso C.L."/>
            <person name="Miller P.J."/>
            <person name="Scott M.A."/>
            <person name="Spackman E."/>
            <person name="Goraichik I."/>
            <person name="Dimitrov K.M."/>
            <person name="Suarez D.L."/>
            <person name="Swayne D.E."/>
        </authorList>
    </citation>
    <scope>NUCLEOTIDE SEQUENCE [LARGE SCALE GENOMIC DNA]</scope>
    <source>
        <strain evidence="2 3">ToBE</strain>
    </source>
</reference>
<dbReference type="Proteomes" id="UP000192569">
    <property type="component" value="Chromosome I"/>
</dbReference>
<dbReference type="STRING" id="698762.SAMN00808754_1162"/>
<keyword evidence="1" id="KW-0472">Membrane</keyword>
<proteinExistence type="predicted"/>
<accession>A0A1W1VP69</accession>
<evidence type="ECO:0000313" key="2">
    <source>
        <dbReference type="EMBL" id="SMB95030.1"/>
    </source>
</evidence>
<dbReference type="EMBL" id="LT838272">
    <property type="protein sequence ID" value="SMB95030.1"/>
    <property type="molecule type" value="Genomic_DNA"/>
</dbReference>
<organism evidence="2 3">
    <name type="scientific">Thermanaeromonas toyohensis ToBE</name>
    <dbReference type="NCBI Taxonomy" id="698762"/>
    <lineage>
        <taxon>Bacteria</taxon>
        <taxon>Bacillati</taxon>
        <taxon>Bacillota</taxon>
        <taxon>Clostridia</taxon>
        <taxon>Neomoorellales</taxon>
        <taxon>Neomoorellaceae</taxon>
        <taxon>Thermanaeromonas</taxon>
    </lineage>
</organism>
<dbReference type="Pfam" id="PF06923">
    <property type="entry name" value="GutM"/>
    <property type="match status" value="1"/>
</dbReference>
<name>A0A1W1VP69_9FIRM</name>
<dbReference type="GO" id="GO:0003677">
    <property type="term" value="F:DNA binding"/>
    <property type="evidence" value="ECO:0007669"/>
    <property type="project" value="UniProtKB-KW"/>
</dbReference>
<sequence length="128" mass="14638">MSWSYIILALGVAWLLQVILSFWQMRDYRATWERLLAHKDGYIGFGAVRQRWGKGAMAFILADREGRVKECWLMEGLSTLARFKKKDLTPGTLPELIERLKGETAPGLRALSIAAQQALARMEDRKVE</sequence>
<evidence type="ECO:0000256" key="1">
    <source>
        <dbReference type="SAM" id="Phobius"/>
    </source>
</evidence>
<dbReference type="RefSeq" id="WP_084664716.1">
    <property type="nucleotide sequence ID" value="NZ_LT838272.1"/>
</dbReference>